<proteinExistence type="predicted"/>
<dbReference type="Proteomes" id="UP000261680">
    <property type="component" value="Unplaced"/>
</dbReference>
<keyword evidence="2" id="KW-1185">Reference proteome</keyword>
<protein>
    <submittedName>
        <fullName evidence="3">PH and SEC7 domain-containing protein 4-like</fullName>
    </submittedName>
</protein>
<dbReference type="KEGG" id="umr:121101005"/>
<feature type="region of interest" description="Disordered" evidence="1">
    <location>
        <begin position="50"/>
        <end position="107"/>
    </location>
</feature>
<dbReference type="RefSeq" id="XP_040479141.1">
    <property type="nucleotide sequence ID" value="XM_040623207.1"/>
</dbReference>
<dbReference type="OrthoDB" id="2157641at2759"/>
<sequence>MSPAPSCPGAGLALRWRGRVLQKTRYETYVQLLVARLHCPADDLDLWEEQLGREAGGTQEPKPSLKKSHSSPSLHQEEAPTTAKVKRNISERRTYRKIIPKRNRNQL</sequence>
<evidence type="ECO:0000313" key="3">
    <source>
        <dbReference type="RefSeq" id="XP_040479141.1"/>
    </source>
</evidence>
<evidence type="ECO:0000256" key="1">
    <source>
        <dbReference type="SAM" id="MobiDB-lite"/>
    </source>
</evidence>
<reference evidence="3" key="1">
    <citation type="submission" date="2025-08" db="UniProtKB">
        <authorList>
            <consortium name="RefSeq"/>
        </authorList>
    </citation>
    <scope>IDENTIFICATION</scope>
    <source>
        <tissue evidence="3">Whole blood</tissue>
    </source>
</reference>
<dbReference type="AlphaFoldDB" id="A0A8M1F726"/>
<feature type="compositionally biased region" description="Basic residues" evidence="1">
    <location>
        <begin position="94"/>
        <end position="107"/>
    </location>
</feature>
<name>A0A8M1F726_URSMA</name>
<gene>
    <name evidence="3" type="primary">LOC121101005</name>
</gene>
<organism evidence="2 3">
    <name type="scientific">Ursus maritimus</name>
    <name type="common">Polar bear</name>
    <name type="synonym">Thalarctos maritimus</name>
    <dbReference type="NCBI Taxonomy" id="29073"/>
    <lineage>
        <taxon>Eukaryota</taxon>
        <taxon>Metazoa</taxon>
        <taxon>Chordata</taxon>
        <taxon>Craniata</taxon>
        <taxon>Vertebrata</taxon>
        <taxon>Euteleostomi</taxon>
        <taxon>Mammalia</taxon>
        <taxon>Eutheria</taxon>
        <taxon>Laurasiatheria</taxon>
        <taxon>Carnivora</taxon>
        <taxon>Caniformia</taxon>
        <taxon>Ursidae</taxon>
        <taxon>Ursus</taxon>
    </lineage>
</organism>
<evidence type="ECO:0000313" key="2">
    <source>
        <dbReference type="Proteomes" id="UP000261680"/>
    </source>
</evidence>
<dbReference type="GeneID" id="121101005"/>
<accession>A0A8M1F726</accession>